<organism evidence="1 2">
    <name type="scientific">Streptococcus mitis</name>
    <dbReference type="NCBI Taxonomy" id="28037"/>
    <lineage>
        <taxon>Bacteria</taxon>
        <taxon>Bacillati</taxon>
        <taxon>Bacillota</taxon>
        <taxon>Bacilli</taxon>
        <taxon>Lactobacillales</taxon>
        <taxon>Streptococcaceae</taxon>
        <taxon>Streptococcus</taxon>
        <taxon>Streptococcus mitis group</taxon>
    </lineage>
</organism>
<dbReference type="Proteomes" id="UP000190652">
    <property type="component" value="Unassembled WGS sequence"/>
</dbReference>
<proteinExistence type="predicted"/>
<dbReference type="RefSeq" id="WP_078353133.1">
    <property type="nucleotide sequence ID" value="NZ_MUYO01000006.1"/>
</dbReference>
<comment type="caution">
    <text evidence="1">The sequence shown here is derived from an EMBL/GenBank/DDBJ whole genome shotgun (WGS) entry which is preliminary data.</text>
</comment>
<sequence>MFATENLRLSTKRTQTEKVPQTFSLRRGLGELTDVYEIVWEKLQELK</sequence>
<evidence type="ECO:0000313" key="2">
    <source>
        <dbReference type="Proteomes" id="UP000190652"/>
    </source>
</evidence>
<protein>
    <submittedName>
        <fullName evidence="1">Phosphoribosylaminoimidazolesuccinocarboxamide synthase</fullName>
    </submittedName>
</protein>
<evidence type="ECO:0000313" key="1">
    <source>
        <dbReference type="EMBL" id="OOS16548.1"/>
    </source>
</evidence>
<accession>A0A1T0C2F2</accession>
<reference evidence="1 2" key="1">
    <citation type="submission" date="2017-02" db="EMBL/GenBank/DDBJ databases">
        <title>Draft genome sequence of Streptococcus mitis CCUG 63687.</title>
        <authorList>
            <person name="Salva-Serra F."/>
            <person name="Engstrom-Jakobsson H."/>
            <person name="Thorell K."/>
            <person name="Jaen-Luchoro D."/>
            <person name="Gonzales-Siles L."/>
            <person name="Karlsson R."/>
            <person name="Yazdan S."/>
            <person name="Boulund F."/>
            <person name="Johnning A."/>
            <person name="Engstrand L."/>
            <person name="Kristiansson E."/>
            <person name="Moore E."/>
        </authorList>
    </citation>
    <scope>NUCLEOTIDE SEQUENCE [LARGE SCALE GENOMIC DNA]</scope>
    <source>
        <strain evidence="1 2">CCUG 63687</strain>
    </source>
</reference>
<gene>
    <name evidence="1" type="ORF">B0686_09985</name>
</gene>
<name>A0A1T0C2F2_STRMT</name>
<dbReference type="AlphaFoldDB" id="A0A1T0C2F2"/>
<dbReference type="EMBL" id="MUYO01000006">
    <property type="protein sequence ID" value="OOS16548.1"/>
    <property type="molecule type" value="Genomic_DNA"/>
</dbReference>